<dbReference type="GO" id="GO:0003677">
    <property type="term" value="F:DNA binding"/>
    <property type="evidence" value="ECO:0007669"/>
    <property type="project" value="UniProtKB-KW"/>
</dbReference>
<protein>
    <submittedName>
        <fullName evidence="5">LysR family transcriptional regulator</fullName>
    </submittedName>
</protein>
<organism evidence="5 6">
    <name type="scientific">Acinetobacter bereziniae</name>
    <name type="common">Acinetobacter genomosp. 10</name>
    <dbReference type="NCBI Taxonomy" id="106648"/>
    <lineage>
        <taxon>Bacteria</taxon>
        <taxon>Pseudomonadati</taxon>
        <taxon>Pseudomonadota</taxon>
        <taxon>Gammaproteobacteria</taxon>
        <taxon>Moraxellales</taxon>
        <taxon>Moraxellaceae</taxon>
        <taxon>Acinetobacter</taxon>
    </lineage>
</organism>
<sequence length="303" mass="34314">MNYRLWKIFLEAHELGSLSKVAILHNSSQPQVSRQITELESFCGQILFHRTGRGVVLTDFGQFLLPQIRSWIDYTEKLELEIQNSSNIIRGKVCIGSIPSTAHPLLTTVSDILHREFPNIQLSVREGQGVQLEKWLDDGSVDLALLYRFDHEASNGDQYLTEVDSYFVARGDDPLVQMDEIEFSKIDQNPIVTFCRPNSWVSHLEAIAKAQNIHLNIVFQADSISMQTHLIENFGYYAILGPQAIQNASKNCYIKASKIISPSIKRFIALSMSPNTYLTPATKKVIEIIKYVISLELVNLGKF</sequence>
<dbReference type="Gene3D" id="1.10.10.10">
    <property type="entry name" value="Winged helix-like DNA-binding domain superfamily/Winged helix DNA-binding domain"/>
    <property type="match status" value="1"/>
</dbReference>
<evidence type="ECO:0000256" key="3">
    <source>
        <dbReference type="ARBA" id="ARBA00023125"/>
    </source>
</evidence>
<dbReference type="InterPro" id="IPR050950">
    <property type="entry name" value="HTH-type_LysR_regulators"/>
</dbReference>
<dbReference type="GO" id="GO:0005829">
    <property type="term" value="C:cytosol"/>
    <property type="evidence" value="ECO:0007669"/>
    <property type="project" value="TreeGrafter"/>
</dbReference>
<dbReference type="InterPro" id="IPR036388">
    <property type="entry name" value="WH-like_DNA-bd_sf"/>
</dbReference>
<dbReference type="PANTHER" id="PTHR30419:SF8">
    <property type="entry name" value="NITROGEN ASSIMILATION TRANSCRIPTIONAL ACTIVATOR-RELATED"/>
    <property type="match status" value="1"/>
</dbReference>
<evidence type="ECO:0000313" key="6">
    <source>
        <dbReference type="Proteomes" id="UP000644140"/>
    </source>
</evidence>
<keyword evidence="3" id="KW-0238">DNA-binding</keyword>
<evidence type="ECO:0000313" key="5">
    <source>
        <dbReference type="EMBL" id="UUN98117.1"/>
    </source>
</evidence>
<dbReference type="SUPFAM" id="SSF46785">
    <property type="entry name" value="Winged helix' DNA-binding domain"/>
    <property type="match status" value="1"/>
</dbReference>
<evidence type="ECO:0000256" key="4">
    <source>
        <dbReference type="ARBA" id="ARBA00023163"/>
    </source>
</evidence>
<dbReference type="InterPro" id="IPR005119">
    <property type="entry name" value="LysR_subst-bd"/>
</dbReference>
<name>A0A8I1AHS2_ACIBZ</name>
<reference evidence="5" key="1">
    <citation type="submission" date="2022-02" db="EMBL/GenBank/DDBJ databases">
        <title>Characterization of Tn125 harboring carbapenem-resistant Acinetobacter bereziniae clinical isolates.</title>
        <authorList>
            <person name="Wong N.-K."/>
            <person name="Pan Q."/>
        </authorList>
    </citation>
    <scope>NUCLEOTIDE SEQUENCE</scope>
    <source>
        <strain evidence="5">GD03393</strain>
    </source>
</reference>
<gene>
    <name evidence="5" type="ORF">I9054_001150</name>
</gene>
<dbReference type="GO" id="GO:0003700">
    <property type="term" value="F:DNA-binding transcription factor activity"/>
    <property type="evidence" value="ECO:0007669"/>
    <property type="project" value="InterPro"/>
</dbReference>
<comment type="similarity">
    <text evidence="1">Belongs to the LysR transcriptional regulatory family.</text>
</comment>
<keyword evidence="4" id="KW-0804">Transcription</keyword>
<dbReference type="PANTHER" id="PTHR30419">
    <property type="entry name" value="HTH-TYPE TRANSCRIPTIONAL REGULATOR YBHD"/>
    <property type="match status" value="1"/>
</dbReference>
<dbReference type="Pfam" id="PF03466">
    <property type="entry name" value="LysR_substrate"/>
    <property type="match status" value="1"/>
</dbReference>
<dbReference type="AlphaFoldDB" id="A0A8I1AHS2"/>
<dbReference type="InterPro" id="IPR000847">
    <property type="entry name" value="LysR_HTH_N"/>
</dbReference>
<keyword evidence="2" id="KW-0805">Transcription regulation</keyword>
<dbReference type="EMBL" id="CP092085">
    <property type="protein sequence ID" value="UUN98117.1"/>
    <property type="molecule type" value="Genomic_DNA"/>
</dbReference>
<accession>A0A8I1AHS2</accession>
<dbReference type="PROSITE" id="PS50931">
    <property type="entry name" value="HTH_LYSR"/>
    <property type="match status" value="1"/>
</dbReference>
<dbReference type="Proteomes" id="UP000644140">
    <property type="component" value="Chromosome"/>
</dbReference>
<proteinExistence type="inferred from homology"/>
<dbReference type="SUPFAM" id="SSF53850">
    <property type="entry name" value="Periplasmic binding protein-like II"/>
    <property type="match status" value="1"/>
</dbReference>
<evidence type="ECO:0000256" key="1">
    <source>
        <dbReference type="ARBA" id="ARBA00009437"/>
    </source>
</evidence>
<evidence type="ECO:0000256" key="2">
    <source>
        <dbReference type="ARBA" id="ARBA00023015"/>
    </source>
</evidence>
<dbReference type="Pfam" id="PF00126">
    <property type="entry name" value="HTH_1"/>
    <property type="match status" value="1"/>
</dbReference>
<dbReference type="InterPro" id="IPR036390">
    <property type="entry name" value="WH_DNA-bd_sf"/>
</dbReference>
<dbReference type="RefSeq" id="WP_121774543.1">
    <property type="nucleotide sequence ID" value="NZ_BKNL01000006.1"/>
</dbReference>
<dbReference type="Gene3D" id="3.40.190.290">
    <property type="match status" value="1"/>
</dbReference>